<protein>
    <recommendedName>
        <fullName evidence="2">Autophagy-related protein 14</fullName>
    </recommendedName>
</protein>
<dbReference type="AlphaFoldDB" id="A0AA43QMQ6"/>
<dbReference type="EMBL" id="JAPUFD010000009">
    <property type="protein sequence ID" value="MDI1489298.1"/>
    <property type="molecule type" value="Genomic_DNA"/>
</dbReference>
<proteinExistence type="inferred from homology"/>
<comment type="caution">
    <text evidence="5">The sequence shown here is derived from an EMBL/GenBank/DDBJ whole genome shotgun (WGS) entry which is preliminary data.</text>
</comment>
<feature type="region of interest" description="Disordered" evidence="4">
    <location>
        <begin position="575"/>
        <end position="622"/>
    </location>
</feature>
<feature type="compositionally biased region" description="Low complexity" evidence="4">
    <location>
        <begin position="576"/>
        <end position="585"/>
    </location>
</feature>
<evidence type="ECO:0000313" key="5">
    <source>
        <dbReference type="EMBL" id="MDI1489298.1"/>
    </source>
</evidence>
<dbReference type="InterPro" id="IPR018791">
    <property type="entry name" value="UV_resistance/autophagy_Atg14"/>
</dbReference>
<feature type="region of interest" description="Disordered" evidence="4">
    <location>
        <begin position="364"/>
        <end position="402"/>
    </location>
</feature>
<dbReference type="Pfam" id="PF10186">
    <property type="entry name" value="ATG14"/>
    <property type="match status" value="1"/>
</dbReference>
<evidence type="ECO:0000256" key="3">
    <source>
        <dbReference type="ARBA" id="ARBA00023054"/>
    </source>
</evidence>
<gene>
    <name evidence="5" type="ORF">OHK93_008576</name>
</gene>
<dbReference type="PANTHER" id="PTHR15157">
    <property type="entry name" value="UV RADIATION RESISTANCE-ASSOCIATED GENE PROTEIN"/>
    <property type="match status" value="1"/>
</dbReference>
<evidence type="ECO:0000256" key="4">
    <source>
        <dbReference type="SAM" id="MobiDB-lite"/>
    </source>
</evidence>
<dbReference type="GO" id="GO:0032991">
    <property type="term" value="C:protein-containing complex"/>
    <property type="evidence" value="ECO:0007669"/>
    <property type="project" value="UniProtKB-ARBA"/>
</dbReference>
<evidence type="ECO:0000256" key="1">
    <source>
        <dbReference type="ARBA" id="ARBA00009574"/>
    </source>
</evidence>
<feature type="compositionally biased region" description="Basic and acidic residues" evidence="4">
    <location>
        <begin position="364"/>
        <end position="386"/>
    </location>
</feature>
<name>A0AA43QMQ6_9LECA</name>
<evidence type="ECO:0000256" key="2">
    <source>
        <dbReference type="ARBA" id="ARBA00013807"/>
    </source>
</evidence>
<feature type="compositionally biased region" description="Polar residues" evidence="4">
    <location>
        <begin position="390"/>
        <end position="401"/>
    </location>
</feature>
<keyword evidence="3" id="KW-0175">Coiled coil</keyword>
<comment type="similarity">
    <text evidence="1">Belongs to the ATG14 family.</text>
</comment>
<organism evidence="5 6">
    <name type="scientific">Ramalina farinacea</name>
    <dbReference type="NCBI Taxonomy" id="258253"/>
    <lineage>
        <taxon>Eukaryota</taxon>
        <taxon>Fungi</taxon>
        <taxon>Dikarya</taxon>
        <taxon>Ascomycota</taxon>
        <taxon>Pezizomycotina</taxon>
        <taxon>Lecanoromycetes</taxon>
        <taxon>OSLEUM clade</taxon>
        <taxon>Lecanoromycetidae</taxon>
        <taxon>Lecanorales</taxon>
        <taxon>Lecanorineae</taxon>
        <taxon>Ramalinaceae</taxon>
        <taxon>Ramalina</taxon>
    </lineage>
</organism>
<dbReference type="GO" id="GO:0005768">
    <property type="term" value="C:endosome"/>
    <property type="evidence" value="ECO:0007669"/>
    <property type="project" value="TreeGrafter"/>
</dbReference>
<sequence>MAGGRNGDDRDSGDVKGLIRDRPWLLPSNRQLRHLQGLSIRNLELSTSPHRSRGKTIDDESLPNALKTPAKALAQREKFRLEHSRSSGDLKANAAASSNAILGKGKEKEVVVQRPPTGRLMRRKTLNWTSTSPGERQERLQAATREKLADSWFSLHVEGVQEPIYVSEVIEEAMNPSFRFFDLNCYGAFVTRLDECTVKYWAKAQGVQEYGLLIELRLSFRSLQYIGKTIESFHHPLPQNAILFHLTDGIYTSLTDLPFDQTLPVITPQVKQLHNSEPTSSFDAIMRLSNLDDCIQDALSTREKLTGQINKLLDDQKASRDAVQNASQAEESLATTNRYLSTCRRQVQAARKRRDDLQASLAARRDAMKTGAEAEKRSRHQLESARQDLSYPQQSRQSTTLGLAGQIRRIGEDLTSIYPIDPLTTGSLAFTIRSLHLPKAGAAPPPEKDTAITAAALGHTAHLTHLLSFYLSVALPYPLTPHSSTSTIYDPISTSMPSEPARTFPLYQRGAVAYRFEYGVFLLNADIELLMSRQGARMVDLRHTLANLKYILTVITEGKGEVPGRKRGQIRALNGSLSSRESSVSARGRNVATGGGPVEKGLQPGANNVPDGRGALGTSPLR</sequence>
<dbReference type="GO" id="GO:0035493">
    <property type="term" value="P:SNARE complex assembly"/>
    <property type="evidence" value="ECO:0007669"/>
    <property type="project" value="TreeGrafter"/>
</dbReference>
<reference evidence="5" key="1">
    <citation type="journal article" date="2023" name="Genome Biol. Evol.">
        <title>First Whole Genome Sequence and Flow Cytometry Genome Size Data for the Lichen-Forming Fungus Ramalina farinacea (Ascomycota).</title>
        <authorList>
            <person name="Llewellyn T."/>
            <person name="Mian S."/>
            <person name="Hill R."/>
            <person name="Leitch I.J."/>
            <person name="Gaya E."/>
        </authorList>
    </citation>
    <scope>NUCLEOTIDE SEQUENCE</scope>
    <source>
        <strain evidence="5">LIQ254RAFAR</strain>
    </source>
</reference>
<keyword evidence="6" id="KW-1185">Reference proteome</keyword>
<dbReference type="GO" id="GO:0000149">
    <property type="term" value="F:SNARE binding"/>
    <property type="evidence" value="ECO:0007669"/>
    <property type="project" value="TreeGrafter"/>
</dbReference>
<evidence type="ECO:0000313" key="6">
    <source>
        <dbReference type="Proteomes" id="UP001161017"/>
    </source>
</evidence>
<dbReference type="PANTHER" id="PTHR15157:SF5">
    <property type="entry name" value="UV RADIATION RESISTANCE-ASSOCIATED GENE PROTEIN"/>
    <property type="match status" value="1"/>
</dbReference>
<dbReference type="Proteomes" id="UP001161017">
    <property type="component" value="Unassembled WGS sequence"/>
</dbReference>
<dbReference type="GO" id="GO:0000323">
    <property type="term" value="C:lytic vacuole"/>
    <property type="evidence" value="ECO:0007669"/>
    <property type="project" value="TreeGrafter"/>
</dbReference>
<accession>A0AA43QMQ6</accession>